<dbReference type="EMBL" id="JADINA010000021">
    <property type="protein sequence ID" value="MBO8426299.1"/>
    <property type="molecule type" value="Genomic_DNA"/>
</dbReference>
<dbReference type="InterPro" id="IPR001650">
    <property type="entry name" value="Helicase_C-like"/>
</dbReference>
<evidence type="ECO:0000256" key="1">
    <source>
        <dbReference type="ARBA" id="ARBA00022741"/>
    </source>
</evidence>
<name>A0A9D9DJI5_9FIRM</name>
<dbReference type="AlphaFoldDB" id="A0A9D9DJI5"/>
<dbReference type="CDD" id="cd18787">
    <property type="entry name" value="SF2_C_DEAD"/>
    <property type="match status" value="1"/>
</dbReference>
<dbReference type="SMART" id="SM00490">
    <property type="entry name" value="HELICc"/>
    <property type="match status" value="1"/>
</dbReference>
<protein>
    <submittedName>
        <fullName evidence="10">DEAD/DEAH box helicase</fullName>
    </submittedName>
</protein>
<dbReference type="GO" id="GO:0005829">
    <property type="term" value="C:cytosol"/>
    <property type="evidence" value="ECO:0007669"/>
    <property type="project" value="TreeGrafter"/>
</dbReference>
<evidence type="ECO:0000256" key="6">
    <source>
        <dbReference type="PROSITE-ProRule" id="PRU00552"/>
    </source>
</evidence>
<dbReference type="InterPro" id="IPR044742">
    <property type="entry name" value="DEAD/DEAH_RhlB"/>
</dbReference>
<organism evidence="10 11">
    <name type="scientific">Candidatus Alloenteromonas pullistercoris</name>
    <dbReference type="NCBI Taxonomy" id="2840785"/>
    <lineage>
        <taxon>Bacteria</taxon>
        <taxon>Bacillati</taxon>
        <taxon>Bacillota</taxon>
        <taxon>Bacillota incertae sedis</taxon>
        <taxon>Candidatus Alloenteromonas</taxon>
    </lineage>
</organism>
<dbReference type="PANTHER" id="PTHR47959:SF1">
    <property type="entry name" value="ATP-DEPENDENT RNA HELICASE DBPA"/>
    <property type="match status" value="1"/>
</dbReference>
<dbReference type="InterPro" id="IPR050079">
    <property type="entry name" value="DEAD_box_RNA_helicase"/>
</dbReference>
<evidence type="ECO:0000256" key="4">
    <source>
        <dbReference type="ARBA" id="ARBA00022840"/>
    </source>
</evidence>
<dbReference type="PROSITE" id="PS51194">
    <property type="entry name" value="HELICASE_CTER"/>
    <property type="match status" value="1"/>
</dbReference>
<proteinExistence type="inferred from homology"/>
<dbReference type="GO" id="GO:0005524">
    <property type="term" value="F:ATP binding"/>
    <property type="evidence" value="ECO:0007669"/>
    <property type="project" value="UniProtKB-KW"/>
</dbReference>
<dbReference type="PANTHER" id="PTHR47959">
    <property type="entry name" value="ATP-DEPENDENT RNA HELICASE RHLE-RELATED"/>
    <property type="match status" value="1"/>
</dbReference>
<sequence>MHSFSSFAISEKTVQALKELGYLNPSPVQLRVIPAALQGESLVCQSETGSGKTHAYLIPIVETLKHGASGPQSVIICPSRELSRQVYEFARELLAFFPGFKARLFTSEADKSDNAEGSEVPPDIVIGTPGRLFDLLGKEHLYQLKDVKTVVLDEADMLLELGYFELIDQLTALFPEKRQTMVFSATIEGPLVPHIEKAIGARFSYFGESVKTASRVRHHFLDMRHVGKNEALRRFLELKRPYLCLVFASTKEGARSCYEYLRANGVKCLLFSGELTDRERKRALKQLRTGEFPVIVCSDLLARGIDLPDVTDVVSLDLPSDLSYYYHRAGRSGRFGKEGDSYVFYDKGDSARAEELFAKGLQADFLALRKDGIWEDPVGFAPKRKLSGAKKPLPDDERREILIAKAKTRPGKVKPGYKRKRKLAIEKVKGKYRRKAISKAISKSKKEKGK</sequence>
<dbReference type="GO" id="GO:0003676">
    <property type="term" value="F:nucleic acid binding"/>
    <property type="evidence" value="ECO:0007669"/>
    <property type="project" value="InterPro"/>
</dbReference>
<dbReference type="Pfam" id="PF00270">
    <property type="entry name" value="DEAD"/>
    <property type="match status" value="1"/>
</dbReference>
<dbReference type="GO" id="GO:0016787">
    <property type="term" value="F:hydrolase activity"/>
    <property type="evidence" value="ECO:0007669"/>
    <property type="project" value="UniProtKB-KW"/>
</dbReference>
<keyword evidence="4" id="KW-0067">ATP-binding</keyword>
<dbReference type="GO" id="GO:0003724">
    <property type="term" value="F:RNA helicase activity"/>
    <property type="evidence" value="ECO:0007669"/>
    <property type="project" value="InterPro"/>
</dbReference>
<evidence type="ECO:0000313" key="10">
    <source>
        <dbReference type="EMBL" id="MBO8426299.1"/>
    </source>
</evidence>
<keyword evidence="1" id="KW-0547">Nucleotide-binding</keyword>
<dbReference type="Pfam" id="PF00271">
    <property type="entry name" value="Helicase_C"/>
    <property type="match status" value="1"/>
</dbReference>
<reference evidence="10" key="1">
    <citation type="submission" date="2020-10" db="EMBL/GenBank/DDBJ databases">
        <authorList>
            <person name="Gilroy R."/>
        </authorList>
    </citation>
    <scope>NUCLEOTIDE SEQUENCE</scope>
    <source>
        <strain evidence="10">17113</strain>
    </source>
</reference>
<dbReference type="PROSITE" id="PS51195">
    <property type="entry name" value="Q_MOTIF"/>
    <property type="match status" value="1"/>
</dbReference>
<keyword evidence="3 10" id="KW-0347">Helicase</keyword>
<keyword evidence="2" id="KW-0378">Hydrolase</keyword>
<accession>A0A9D9DJI5</accession>
<evidence type="ECO:0000256" key="5">
    <source>
        <dbReference type="ARBA" id="ARBA00038437"/>
    </source>
</evidence>
<dbReference type="InterPro" id="IPR014014">
    <property type="entry name" value="RNA_helicase_DEAD_Q_motif"/>
</dbReference>
<dbReference type="Gene3D" id="3.40.50.300">
    <property type="entry name" value="P-loop containing nucleotide triphosphate hydrolases"/>
    <property type="match status" value="2"/>
</dbReference>
<dbReference type="InterPro" id="IPR011545">
    <property type="entry name" value="DEAD/DEAH_box_helicase_dom"/>
</dbReference>
<evidence type="ECO:0000256" key="2">
    <source>
        <dbReference type="ARBA" id="ARBA00022801"/>
    </source>
</evidence>
<evidence type="ECO:0000313" key="11">
    <source>
        <dbReference type="Proteomes" id="UP000823634"/>
    </source>
</evidence>
<evidence type="ECO:0000259" key="8">
    <source>
        <dbReference type="PROSITE" id="PS51194"/>
    </source>
</evidence>
<dbReference type="CDD" id="cd00268">
    <property type="entry name" value="DEADc"/>
    <property type="match status" value="1"/>
</dbReference>
<dbReference type="InterPro" id="IPR027417">
    <property type="entry name" value="P-loop_NTPase"/>
</dbReference>
<feature type="domain" description="Helicase C-terminal" evidence="8">
    <location>
        <begin position="231"/>
        <end position="379"/>
    </location>
</feature>
<comment type="similarity">
    <text evidence="5">Belongs to the DEAD box helicase family.</text>
</comment>
<evidence type="ECO:0000259" key="7">
    <source>
        <dbReference type="PROSITE" id="PS51192"/>
    </source>
</evidence>
<dbReference type="SMART" id="SM00487">
    <property type="entry name" value="DEXDc"/>
    <property type="match status" value="1"/>
</dbReference>
<dbReference type="SUPFAM" id="SSF52540">
    <property type="entry name" value="P-loop containing nucleoside triphosphate hydrolases"/>
    <property type="match status" value="1"/>
</dbReference>
<feature type="domain" description="Helicase ATP-binding" evidence="7">
    <location>
        <begin position="33"/>
        <end position="205"/>
    </location>
</feature>
<feature type="domain" description="DEAD-box RNA helicase Q" evidence="9">
    <location>
        <begin position="2"/>
        <end position="30"/>
    </location>
</feature>
<comment type="caution">
    <text evidence="10">The sequence shown here is derived from an EMBL/GenBank/DDBJ whole genome shotgun (WGS) entry which is preliminary data.</text>
</comment>
<reference evidence="10" key="2">
    <citation type="journal article" date="2021" name="PeerJ">
        <title>Extensive microbial diversity within the chicken gut microbiome revealed by metagenomics and culture.</title>
        <authorList>
            <person name="Gilroy R."/>
            <person name="Ravi A."/>
            <person name="Getino M."/>
            <person name="Pursley I."/>
            <person name="Horton D.L."/>
            <person name="Alikhan N.F."/>
            <person name="Baker D."/>
            <person name="Gharbi K."/>
            <person name="Hall N."/>
            <person name="Watson M."/>
            <person name="Adriaenssens E.M."/>
            <person name="Foster-Nyarko E."/>
            <person name="Jarju S."/>
            <person name="Secka A."/>
            <person name="Antonio M."/>
            <person name="Oren A."/>
            <person name="Chaudhuri R.R."/>
            <person name="La Ragione R."/>
            <person name="Hildebrand F."/>
            <person name="Pallen M.J."/>
        </authorList>
    </citation>
    <scope>NUCLEOTIDE SEQUENCE</scope>
    <source>
        <strain evidence="10">17113</strain>
    </source>
</reference>
<feature type="short sequence motif" description="Q motif" evidence="6">
    <location>
        <begin position="2"/>
        <end position="30"/>
    </location>
</feature>
<evidence type="ECO:0000259" key="9">
    <source>
        <dbReference type="PROSITE" id="PS51195"/>
    </source>
</evidence>
<dbReference type="PROSITE" id="PS51192">
    <property type="entry name" value="HELICASE_ATP_BIND_1"/>
    <property type="match status" value="1"/>
</dbReference>
<dbReference type="InterPro" id="IPR014001">
    <property type="entry name" value="Helicase_ATP-bd"/>
</dbReference>
<evidence type="ECO:0000256" key="3">
    <source>
        <dbReference type="ARBA" id="ARBA00022806"/>
    </source>
</evidence>
<gene>
    <name evidence="10" type="ORF">IAC61_03145</name>
</gene>
<dbReference type="Proteomes" id="UP000823634">
    <property type="component" value="Unassembled WGS sequence"/>
</dbReference>